<reference evidence="2" key="1">
    <citation type="journal article" date="2021" name="Nat. Commun.">
        <title>Genetic determinants of endophytism in the Arabidopsis root mycobiome.</title>
        <authorList>
            <person name="Mesny F."/>
            <person name="Miyauchi S."/>
            <person name="Thiergart T."/>
            <person name="Pickel B."/>
            <person name="Atanasova L."/>
            <person name="Karlsson M."/>
            <person name="Huettel B."/>
            <person name="Barry K.W."/>
            <person name="Haridas S."/>
            <person name="Chen C."/>
            <person name="Bauer D."/>
            <person name="Andreopoulos W."/>
            <person name="Pangilinan J."/>
            <person name="LaButti K."/>
            <person name="Riley R."/>
            <person name="Lipzen A."/>
            <person name="Clum A."/>
            <person name="Drula E."/>
            <person name="Henrissat B."/>
            <person name="Kohler A."/>
            <person name="Grigoriev I.V."/>
            <person name="Martin F.M."/>
            <person name="Hacquard S."/>
        </authorList>
    </citation>
    <scope>NUCLEOTIDE SEQUENCE</scope>
    <source>
        <strain evidence="2">MPI-CAGE-AT-0147</strain>
    </source>
</reference>
<comment type="caution">
    <text evidence="2">The sequence shown here is derived from an EMBL/GenBank/DDBJ whole genome shotgun (WGS) entry which is preliminary data.</text>
</comment>
<dbReference type="AlphaFoldDB" id="A0A9P9FQR1"/>
<evidence type="ECO:0000313" key="2">
    <source>
        <dbReference type="EMBL" id="KAH7170220.1"/>
    </source>
</evidence>
<gene>
    <name evidence="2" type="ORF">EDB81DRAFT_908747</name>
</gene>
<sequence>MDIEFVNLIDIYNPAAVADKANDWALTDPVTATENAQWANLLGAAMPIDETHVAAPMFNMEDGTNVPIVGQFTDAVPQVEQEPATNDVAEPNLLAGLFGPDDLFGDNVPEITQEQPTPVKTAFEQFKADLEASRENTNSRSKEANAARAAARKRKRAEETATRSLMFPQSSPAPPQPSTLALPQSSPQAPALASPLALPRPNPLVLPQAAPLALSLPSPPISPLDLPQAAPLALPQVTPQVGPQAITAAAPLDLPLAAPLDPPLALPQAPPLALSQATSFLALPQTNFAGYGSGNNVVAAQAPAQAQQAPRGGIPQPHRHCRHSHLPHHHHNHHNWQSPAQPQAKRQRTEPAPITTGRRDICVNAAKQSAQTAQTVADLTQEVARLRGIVEKHEYSINLLIATWRPPPQAEAQPPSSL</sequence>
<feature type="compositionally biased region" description="Basic residues" evidence="1">
    <location>
        <begin position="317"/>
        <end position="334"/>
    </location>
</feature>
<protein>
    <submittedName>
        <fullName evidence="2">Uncharacterized protein</fullName>
    </submittedName>
</protein>
<proteinExistence type="predicted"/>
<feature type="compositionally biased region" description="Low complexity" evidence="1">
    <location>
        <begin position="178"/>
        <end position="193"/>
    </location>
</feature>
<evidence type="ECO:0000256" key="1">
    <source>
        <dbReference type="SAM" id="MobiDB-lite"/>
    </source>
</evidence>
<keyword evidence="3" id="KW-1185">Reference proteome</keyword>
<feature type="region of interest" description="Disordered" evidence="1">
    <location>
        <begin position="131"/>
        <end position="193"/>
    </location>
</feature>
<name>A0A9P9FQR1_9HYPO</name>
<dbReference type="Proteomes" id="UP000738349">
    <property type="component" value="Unassembled WGS sequence"/>
</dbReference>
<evidence type="ECO:0000313" key="3">
    <source>
        <dbReference type="Proteomes" id="UP000738349"/>
    </source>
</evidence>
<accession>A0A9P9FQR1</accession>
<dbReference type="OrthoDB" id="10683473at2759"/>
<organism evidence="2 3">
    <name type="scientific">Dactylonectria macrodidyma</name>
    <dbReference type="NCBI Taxonomy" id="307937"/>
    <lineage>
        <taxon>Eukaryota</taxon>
        <taxon>Fungi</taxon>
        <taxon>Dikarya</taxon>
        <taxon>Ascomycota</taxon>
        <taxon>Pezizomycotina</taxon>
        <taxon>Sordariomycetes</taxon>
        <taxon>Hypocreomycetidae</taxon>
        <taxon>Hypocreales</taxon>
        <taxon>Nectriaceae</taxon>
        <taxon>Dactylonectria</taxon>
    </lineage>
</organism>
<feature type="region of interest" description="Disordered" evidence="1">
    <location>
        <begin position="305"/>
        <end position="355"/>
    </location>
</feature>
<dbReference type="EMBL" id="JAGMUV010000002">
    <property type="protein sequence ID" value="KAH7170220.1"/>
    <property type="molecule type" value="Genomic_DNA"/>
</dbReference>